<accession>A0A841S9Z8</accession>
<evidence type="ECO:0000256" key="2">
    <source>
        <dbReference type="ARBA" id="ARBA00022643"/>
    </source>
</evidence>
<dbReference type="Gene3D" id="3.20.20.30">
    <property type="entry name" value="Luciferase-like domain"/>
    <property type="match status" value="1"/>
</dbReference>
<keyword evidence="4 9" id="KW-0503">Monooxygenase</keyword>
<evidence type="ECO:0000256" key="7">
    <source>
        <dbReference type="SAM" id="MobiDB-lite"/>
    </source>
</evidence>
<dbReference type="EMBL" id="JACHKF010000001">
    <property type="protein sequence ID" value="MBB6565732.1"/>
    <property type="molecule type" value="Genomic_DNA"/>
</dbReference>
<dbReference type="PANTHER" id="PTHR30011">
    <property type="entry name" value="ALKANESULFONATE MONOOXYGENASE-RELATED"/>
    <property type="match status" value="1"/>
</dbReference>
<dbReference type="RefSeq" id="WP_337796674.1">
    <property type="nucleotide sequence ID" value="NZ_BAAAGT010000001.1"/>
</dbReference>
<feature type="binding site" evidence="6">
    <location>
        <position position="93"/>
    </location>
    <ligand>
        <name>FMN</name>
        <dbReference type="ChEBI" id="CHEBI:58210"/>
    </ligand>
</feature>
<dbReference type="GO" id="GO:0016705">
    <property type="term" value="F:oxidoreductase activity, acting on paired donors, with incorporation or reduction of molecular oxygen"/>
    <property type="evidence" value="ECO:0007669"/>
    <property type="project" value="InterPro"/>
</dbReference>
<dbReference type="Proteomes" id="UP000553957">
    <property type="component" value="Unassembled WGS sequence"/>
</dbReference>
<feature type="region of interest" description="Disordered" evidence="7">
    <location>
        <begin position="426"/>
        <end position="445"/>
    </location>
</feature>
<evidence type="ECO:0000313" key="10">
    <source>
        <dbReference type="Proteomes" id="UP000553957"/>
    </source>
</evidence>
<keyword evidence="3" id="KW-0560">Oxidoreductase</keyword>
<dbReference type="SUPFAM" id="SSF51679">
    <property type="entry name" value="Bacterial luciferase-like"/>
    <property type="match status" value="1"/>
</dbReference>
<organism evidence="9 10">
    <name type="scientific">Kribbella sandramycini</name>
    <dbReference type="NCBI Taxonomy" id="60450"/>
    <lineage>
        <taxon>Bacteria</taxon>
        <taxon>Bacillati</taxon>
        <taxon>Actinomycetota</taxon>
        <taxon>Actinomycetes</taxon>
        <taxon>Propionibacteriales</taxon>
        <taxon>Kribbellaceae</taxon>
        <taxon>Kribbella</taxon>
    </lineage>
</organism>
<feature type="binding site" evidence="6">
    <location>
        <position position="218"/>
    </location>
    <ligand>
        <name>FMN</name>
        <dbReference type="ChEBI" id="CHEBI:58210"/>
    </ligand>
</feature>
<sequence length="445" mass="48746">MSRQLHLNAFLMSTGHHEASWRLPESDPFANTSVEHYQALAQLAERGKFDSIFFADSPVLFGDVGRRPAGSLEPTVLLTAIAAVTSRIGLIATASTTYNDPFNLARRFASVDHVSGGRAGWNVVTTAGPEAAKNFNLADQPAHAERYERAAEFLEVAYKLWDSWQDDAAIADKEAGVWALDERVVPIDHVGRHFQVRGPLNLPRAPQGRPLIVQAGSSEDGKGLAARYAEAVFTAQQTLEDAQAFYADLKARTAALGRDPESIKILPGIVPVIGSTEAEALRLERELDELIRPEYARLQLAKTLRVTPEDLPFDQPLPADLPAEDEIQGAKSRYTLIVTLARRENLTVRQLIGRLGGGRGHHTFTGTPTQVADAIQSWFTAGAADGFNIMPPVLPAGLETFVDEVIPLLQSRNLFRTDYTGPTLRHHYNLPRPTNHHPLPTEATA</sequence>
<evidence type="ECO:0000256" key="1">
    <source>
        <dbReference type="ARBA" id="ARBA00022630"/>
    </source>
</evidence>
<dbReference type="InterPro" id="IPR016215">
    <property type="entry name" value="NTA_MOA"/>
</dbReference>
<dbReference type="PANTHER" id="PTHR30011:SF16">
    <property type="entry name" value="C2H2 FINGER DOMAIN TRANSCRIPTION FACTOR (EUROFUNG)-RELATED"/>
    <property type="match status" value="1"/>
</dbReference>
<dbReference type="InterPro" id="IPR011251">
    <property type="entry name" value="Luciferase-like_dom"/>
</dbReference>
<feature type="binding site" evidence="6">
    <location>
        <position position="147"/>
    </location>
    <ligand>
        <name>FMN</name>
        <dbReference type="ChEBI" id="CHEBI:58210"/>
    </ligand>
</feature>
<gene>
    <name evidence="9" type="ORF">HNR71_001369</name>
</gene>
<evidence type="ECO:0000313" key="9">
    <source>
        <dbReference type="EMBL" id="MBB6565732.1"/>
    </source>
</evidence>
<dbReference type="InterPro" id="IPR036661">
    <property type="entry name" value="Luciferase-like_sf"/>
</dbReference>
<dbReference type="GO" id="GO:0004497">
    <property type="term" value="F:monooxygenase activity"/>
    <property type="evidence" value="ECO:0007669"/>
    <property type="project" value="UniProtKB-KW"/>
</dbReference>
<dbReference type="CDD" id="cd01095">
    <property type="entry name" value="Nitrilotriacetate_monoxgenase"/>
    <property type="match status" value="1"/>
</dbReference>
<dbReference type="Pfam" id="PF00296">
    <property type="entry name" value="Bac_luciferase"/>
    <property type="match status" value="1"/>
</dbReference>
<dbReference type="AlphaFoldDB" id="A0A841S9Z8"/>
<feature type="binding site" evidence="6">
    <location>
        <position position="143"/>
    </location>
    <ligand>
        <name>FMN</name>
        <dbReference type="ChEBI" id="CHEBI:58210"/>
    </ligand>
</feature>
<feature type="binding site" evidence="6">
    <location>
        <position position="217"/>
    </location>
    <ligand>
        <name>FMN</name>
        <dbReference type="ChEBI" id="CHEBI:58210"/>
    </ligand>
</feature>
<feature type="binding site" evidence="6">
    <location>
        <position position="56"/>
    </location>
    <ligand>
        <name>FMN</name>
        <dbReference type="ChEBI" id="CHEBI:58210"/>
    </ligand>
</feature>
<dbReference type="PIRSF" id="PIRSF000337">
    <property type="entry name" value="NTA_MOA"/>
    <property type="match status" value="1"/>
</dbReference>
<keyword evidence="2 6" id="KW-0288">FMN</keyword>
<dbReference type="NCBIfam" id="TIGR03860">
    <property type="entry name" value="FMN_nitrolo"/>
    <property type="match status" value="1"/>
</dbReference>
<feature type="domain" description="Luciferase-like" evidence="8">
    <location>
        <begin position="26"/>
        <end position="383"/>
    </location>
</feature>
<evidence type="ECO:0000256" key="5">
    <source>
        <dbReference type="ARBA" id="ARBA00033748"/>
    </source>
</evidence>
<reference evidence="9 10" key="1">
    <citation type="submission" date="2020-08" db="EMBL/GenBank/DDBJ databases">
        <title>Sequencing the genomes of 1000 actinobacteria strains.</title>
        <authorList>
            <person name="Klenk H.-P."/>
        </authorList>
    </citation>
    <scope>NUCLEOTIDE SEQUENCE [LARGE SCALE GENOMIC DNA]</scope>
    <source>
        <strain evidence="9 10">DSM 15626</strain>
    </source>
</reference>
<proteinExistence type="inferred from homology"/>
<name>A0A841S9Z8_9ACTN</name>
<evidence type="ECO:0000256" key="6">
    <source>
        <dbReference type="PIRSR" id="PIRSR000337-1"/>
    </source>
</evidence>
<evidence type="ECO:0000256" key="4">
    <source>
        <dbReference type="ARBA" id="ARBA00023033"/>
    </source>
</evidence>
<dbReference type="InterPro" id="IPR051260">
    <property type="entry name" value="Diverse_substr_monoxygenases"/>
</dbReference>
<comment type="caution">
    <text evidence="9">The sequence shown here is derived from an EMBL/GenBank/DDBJ whole genome shotgun (WGS) entry which is preliminary data.</text>
</comment>
<protein>
    <submittedName>
        <fullName evidence="9">FMN-dependent oxidoreductase (Nitrilotriacetate monooxygenase family)</fullName>
    </submittedName>
</protein>
<keyword evidence="1 6" id="KW-0285">Flavoprotein</keyword>
<comment type="similarity">
    <text evidence="5">Belongs to the NtaA/SnaA/DszA monooxygenase family.</text>
</comment>
<evidence type="ECO:0000256" key="3">
    <source>
        <dbReference type="ARBA" id="ARBA00023002"/>
    </source>
</evidence>
<evidence type="ECO:0000259" key="8">
    <source>
        <dbReference type="Pfam" id="PF00296"/>
    </source>
</evidence>